<name>A0A9N9DSP1_9GLOM</name>
<evidence type="ECO:0000313" key="2">
    <source>
        <dbReference type="Proteomes" id="UP000789831"/>
    </source>
</evidence>
<dbReference type="AlphaFoldDB" id="A0A9N9DSP1"/>
<dbReference type="OrthoDB" id="2322499at2759"/>
<dbReference type="EMBL" id="CAJVPL010004307">
    <property type="protein sequence ID" value="CAG8645997.1"/>
    <property type="molecule type" value="Genomic_DNA"/>
</dbReference>
<evidence type="ECO:0000313" key="1">
    <source>
        <dbReference type="EMBL" id="CAG8645997.1"/>
    </source>
</evidence>
<proteinExistence type="predicted"/>
<dbReference type="Proteomes" id="UP000789831">
    <property type="component" value="Unassembled WGS sequence"/>
</dbReference>
<reference evidence="1" key="1">
    <citation type="submission" date="2021-06" db="EMBL/GenBank/DDBJ databases">
        <authorList>
            <person name="Kallberg Y."/>
            <person name="Tangrot J."/>
            <person name="Rosling A."/>
        </authorList>
    </citation>
    <scope>NUCLEOTIDE SEQUENCE</scope>
    <source>
        <strain evidence="1">MT106</strain>
    </source>
</reference>
<sequence length="197" mass="23278">CNLLRGLLCSPSSQTTQAIWRASRHLFMPRLQMAPPDGMDEKSYIELNMLERGCQFCGYSGDTVKVIWAFRVRTCKICLDGRTARYLELVTKENIPEIILTSLPYIGYYAERFYWRDSVISATQEYDKLASEEDQHSWLVMKKLENVHRMSDATVREDAILEQEWNKNWRFIHNRMENVLRKLQDQLNLLQDLSEFT</sequence>
<gene>
    <name evidence="1" type="ORF">AGERDE_LOCUS11199</name>
</gene>
<comment type="caution">
    <text evidence="1">The sequence shown here is derived from an EMBL/GenBank/DDBJ whole genome shotgun (WGS) entry which is preliminary data.</text>
</comment>
<feature type="non-terminal residue" evidence="1">
    <location>
        <position position="197"/>
    </location>
</feature>
<organism evidence="1 2">
    <name type="scientific">Ambispora gerdemannii</name>
    <dbReference type="NCBI Taxonomy" id="144530"/>
    <lineage>
        <taxon>Eukaryota</taxon>
        <taxon>Fungi</taxon>
        <taxon>Fungi incertae sedis</taxon>
        <taxon>Mucoromycota</taxon>
        <taxon>Glomeromycotina</taxon>
        <taxon>Glomeromycetes</taxon>
        <taxon>Archaeosporales</taxon>
        <taxon>Ambisporaceae</taxon>
        <taxon>Ambispora</taxon>
    </lineage>
</organism>
<keyword evidence="2" id="KW-1185">Reference proteome</keyword>
<accession>A0A9N9DSP1</accession>
<protein>
    <submittedName>
        <fullName evidence="1">8821_t:CDS:1</fullName>
    </submittedName>
</protein>